<dbReference type="Proteomes" id="UP000789901">
    <property type="component" value="Unassembled WGS sequence"/>
</dbReference>
<dbReference type="SUPFAM" id="SSF53098">
    <property type="entry name" value="Ribonuclease H-like"/>
    <property type="match status" value="1"/>
</dbReference>
<feature type="domain" description="Integrase catalytic" evidence="1">
    <location>
        <begin position="1"/>
        <end position="133"/>
    </location>
</feature>
<proteinExistence type="predicted"/>
<evidence type="ECO:0000313" key="2">
    <source>
        <dbReference type="EMBL" id="CAG8852065.1"/>
    </source>
</evidence>
<reference evidence="2 3" key="1">
    <citation type="submission" date="2021-06" db="EMBL/GenBank/DDBJ databases">
        <authorList>
            <person name="Kallberg Y."/>
            <person name="Tangrot J."/>
            <person name="Rosling A."/>
        </authorList>
    </citation>
    <scope>NUCLEOTIDE SEQUENCE [LARGE SCALE GENOMIC DNA]</scope>
    <source>
        <strain evidence="2 3">120-4 pot B 10/14</strain>
    </source>
</reference>
<comment type="caution">
    <text evidence="2">The sequence shown here is derived from an EMBL/GenBank/DDBJ whole genome shotgun (WGS) entry which is preliminary data.</text>
</comment>
<name>A0ABN7XAF6_GIGMA</name>
<feature type="non-terminal residue" evidence="2">
    <location>
        <position position="1"/>
    </location>
</feature>
<evidence type="ECO:0000259" key="1">
    <source>
        <dbReference type="PROSITE" id="PS50994"/>
    </source>
</evidence>
<dbReference type="InterPro" id="IPR001584">
    <property type="entry name" value="Integrase_cat-core"/>
</dbReference>
<sequence length="139" mass="16087">AILLKDKEGSIIHSELVNIFKNFGFYTKLQANNRSEFITSVLKNTCNTFKIKLVYSYTRHPQSQEKIERFNQTLGVYEAYKKLPYKAFFGFKMHVVSNTLKNIILKNVVPKNIISEGIVPKNIAPEDIIVLENITEKLY</sequence>
<protein>
    <submittedName>
        <fullName evidence="2">37486_t:CDS:1</fullName>
    </submittedName>
</protein>
<keyword evidence="3" id="KW-1185">Reference proteome</keyword>
<dbReference type="PROSITE" id="PS50994">
    <property type="entry name" value="INTEGRASE"/>
    <property type="match status" value="1"/>
</dbReference>
<accession>A0ABN7XAF6</accession>
<dbReference type="InterPro" id="IPR036397">
    <property type="entry name" value="RNaseH_sf"/>
</dbReference>
<dbReference type="EMBL" id="CAJVQB010109534">
    <property type="protein sequence ID" value="CAG8852065.1"/>
    <property type="molecule type" value="Genomic_DNA"/>
</dbReference>
<organism evidence="2 3">
    <name type="scientific">Gigaspora margarita</name>
    <dbReference type="NCBI Taxonomy" id="4874"/>
    <lineage>
        <taxon>Eukaryota</taxon>
        <taxon>Fungi</taxon>
        <taxon>Fungi incertae sedis</taxon>
        <taxon>Mucoromycota</taxon>
        <taxon>Glomeromycotina</taxon>
        <taxon>Glomeromycetes</taxon>
        <taxon>Diversisporales</taxon>
        <taxon>Gigasporaceae</taxon>
        <taxon>Gigaspora</taxon>
    </lineage>
</organism>
<dbReference type="Gene3D" id="3.30.420.10">
    <property type="entry name" value="Ribonuclease H-like superfamily/Ribonuclease H"/>
    <property type="match status" value="1"/>
</dbReference>
<gene>
    <name evidence="2" type="ORF">GMARGA_LOCUS41047</name>
</gene>
<dbReference type="InterPro" id="IPR012337">
    <property type="entry name" value="RNaseH-like_sf"/>
</dbReference>
<evidence type="ECO:0000313" key="3">
    <source>
        <dbReference type="Proteomes" id="UP000789901"/>
    </source>
</evidence>